<evidence type="ECO:0000313" key="2">
    <source>
        <dbReference type="EMBL" id="SPF69039.1"/>
    </source>
</evidence>
<organism evidence="2 3">
    <name type="scientific">Propionibacterium ruminifibrarum</name>
    <dbReference type="NCBI Taxonomy" id="1962131"/>
    <lineage>
        <taxon>Bacteria</taxon>
        <taxon>Bacillati</taxon>
        <taxon>Actinomycetota</taxon>
        <taxon>Actinomycetes</taxon>
        <taxon>Propionibacteriales</taxon>
        <taxon>Propionibacteriaceae</taxon>
        <taxon>Propionibacterium</taxon>
    </lineage>
</organism>
<keyword evidence="1" id="KW-0472">Membrane</keyword>
<dbReference type="EMBL" id="OMOH01000008">
    <property type="protein sequence ID" value="SPF69039.1"/>
    <property type="molecule type" value="Genomic_DNA"/>
</dbReference>
<feature type="transmembrane region" description="Helical" evidence="1">
    <location>
        <begin position="44"/>
        <end position="62"/>
    </location>
</feature>
<name>A0A375I2F5_9ACTN</name>
<keyword evidence="3" id="KW-1185">Reference proteome</keyword>
<accession>A0A375I2F5</accession>
<dbReference type="AlphaFoldDB" id="A0A375I2F5"/>
<evidence type="ECO:0000256" key="1">
    <source>
        <dbReference type="SAM" id="Phobius"/>
    </source>
</evidence>
<proteinExistence type="predicted"/>
<dbReference type="OrthoDB" id="3712193at2"/>
<reference evidence="3" key="1">
    <citation type="submission" date="2018-02" db="EMBL/GenBank/DDBJ databases">
        <authorList>
            <person name="Hornung B."/>
        </authorList>
    </citation>
    <scope>NUCLEOTIDE SEQUENCE [LARGE SCALE GENOMIC DNA]</scope>
</reference>
<keyword evidence="1" id="KW-0812">Transmembrane</keyword>
<gene>
    <name evidence="2" type="ORF">PROPJV5_2004</name>
</gene>
<sequence length="68" mass="6911">MKQRLPASLSRAVMLLVGVLTCPAPAPGRDERGLSQSTENAVLLAGAVAVAGVVVAAVRAYVTAHMPT</sequence>
<dbReference type="Proteomes" id="UP000265962">
    <property type="component" value="Unassembled WGS sequence"/>
</dbReference>
<dbReference type="RefSeq" id="WP_147385423.1">
    <property type="nucleotide sequence ID" value="NZ_OMOH01000008.1"/>
</dbReference>
<evidence type="ECO:0000313" key="3">
    <source>
        <dbReference type="Proteomes" id="UP000265962"/>
    </source>
</evidence>
<keyword evidence="1" id="KW-1133">Transmembrane helix</keyword>
<protein>
    <submittedName>
        <fullName evidence="2">Uncharacterized protein</fullName>
    </submittedName>
</protein>